<feature type="binding site" evidence="7">
    <location>
        <position position="55"/>
    </location>
    <ligand>
        <name>Mn(2+)</name>
        <dbReference type="ChEBI" id="CHEBI:29035"/>
    </ligand>
</feature>
<dbReference type="GO" id="GO:0004784">
    <property type="term" value="F:superoxide dismutase activity"/>
    <property type="evidence" value="ECO:0007669"/>
    <property type="project" value="UniProtKB-EC"/>
</dbReference>
<protein>
    <recommendedName>
        <fullName evidence="8">Superoxide dismutase</fullName>
        <ecNumber evidence="8">1.15.1.1</ecNumber>
    </recommendedName>
</protein>
<dbReference type="SUPFAM" id="SSF46609">
    <property type="entry name" value="Fe,Mn superoxide dismutase (SOD), N-terminal domain"/>
    <property type="match status" value="1"/>
</dbReference>
<comment type="similarity">
    <text evidence="1 8">Belongs to the iron/manganese superoxide dismutase family.</text>
</comment>
<gene>
    <name evidence="11" type="primary">sodB</name>
    <name evidence="11" type="ordered locus">syc0737_c</name>
</gene>
<dbReference type="InterPro" id="IPR019832">
    <property type="entry name" value="Mn/Fe_SOD_C"/>
</dbReference>
<feature type="domain" description="Manganese/iron superoxide dismutase N-terminal" evidence="9">
    <location>
        <begin position="30"/>
        <end position="114"/>
    </location>
</feature>
<dbReference type="KEGG" id="syc:syc0737_c"/>
<dbReference type="InterPro" id="IPR001189">
    <property type="entry name" value="Mn/Fe_SOD"/>
</dbReference>
<proteinExistence type="inferred from homology"/>
<dbReference type="Gene3D" id="1.10.287.990">
    <property type="entry name" value="Fe,Mn superoxide dismutase (SOD) domain"/>
    <property type="match status" value="1"/>
</dbReference>
<evidence type="ECO:0000256" key="3">
    <source>
        <dbReference type="ARBA" id="ARBA00022723"/>
    </source>
</evidence>
<dbReference type="SUPFAM" id="SSF54719">
    <property type="entry name" value="Fe,Mn superoxide dismutase (SOD), C-terminal domain"/>
    <property type="match status" value="1"/>
</dbReference>
<name>A0A0H3K1N4_SYNP6</name>
<dbReference type="PROSITE" id="PS00088">
    <property type="entry name" value="SOD_MN"/>
    <property type="match status" value="1"/>
</dbReference>
<dbReference type="PANTHER" id="PTHR42769:SF3">
    <property type="entry name" value="SUPEROXIDE DISMUTASE [FE] 2, CHLOROPLASTIC"/>
    <property type="match status" value="1"/>
</dbReference>
<evidence type="ECO:0000256" key="6">
    <source>
        <dbReference type="ARBA" id="ARBA00049204"/>
    </source>
</evidence>
<dbReference type="PRINTS" id="PR01703">
    <property type="entry name" value="MNSODISMTASE"/>
</dbReference>
<reference evidence="11 12" key="1">
    <citation type="journal article" date="2007" name="Photosyn. Res.">
        <title>Complete nucleotide sequence of the freshwater unicellular cyanobacterium Synechococcus elongatus PCC 6301 chromosome: gene content and organization.</title>
        <authorList>
            <person name="Sugita C."/>
            <person name="Ogata K."/>
            <person name="Shikata M."/>
            <person name="Jikuya H."/>
            <person name="Takano J."/>
            <person name="Furumichi M."/>
            <person name="Kanehisa M."/>
            <person name="Omata T."/>
            <person name="Sugiura M."/>
            <person name="Sugita M."/>
        </authorList>
    </citation>
    <scope>NUCLEOTIDE SEQUENCE [LARGE SCALE GENOMIC DNA]</scope>
    <source>
        <strain evidence="12">ATCC 27144 / PCC 6301 / SAUG 1402/1</strain>
    </source>
</reference>
<feature type="binding site" evidence="7">
    <location>
        <position position="189"/>
    </location>
    <ligand>
        <name>Mn(2+)</name>
        <dbReference type="ChEBI" id="CHEBI:29035"/>
    </ligand>
</feature>
<dbReference type="PIRSF" id="PIRSF000349">
    <property type="entry name" value="SODismutase"/>
    <property type="match status" value="1"/>
</dbReference>
<dbReference type="Gene3D" id="3.55.40.20">
    <property type="entry name" value="Iron/manganese superoxide dismutase, C-terminal domain"/>
    <property type="match status" value="1"/>
</dbReference>
<dbReference type="InterPro" id="IPR019831">
    <property type="entry name" value="Mn/Fe_SOD_N"/>
</dbReference>
<organism evidence="11 12">
    <name type="scientific">Synechococcus sp. (strain ATCC 27144 / PCC 6301 / SAUG 1402/1)</name>
    <name type="common">Anacystis nidulans</name>
    <dbReference type="NCBI Taxonomy" id="269084"/>
    <lineage>
        <taxon>Bacteria</taxon>
        <taxon>Bacillati</taxon>
        <taxon>Cyanobacteriota</taxon>
        <taxon>Cyanophyceae</taxon>
        <taxon>Synechococcales</taxon>
        <taxon>Synechococcaceae</taxon>
        <taxon>Synechococcus</taxon>
    </lineage>
</organism>
<evidence type="ECO:0000256" key="5">
    <source>
        <dbReference type="ARBA" id="ARBA00023004"/>
    </source>
</evidence>
<evidence type="ECO:0000256" key="8">
    <source>
        <dbReference type="RuleBase" id="RU000414"/>
    </source>
</evidence>
<dbReference type="Pfam" id="PF02777">
    <property type="entry name" value="Sod_Fe_C"/>
    <property type="match status" value="1"/>
</dbReference>
<comment type="catalytic activity">
    <reaction evidence="6 8">
        <text>2 superoxide + 2 H(+) = H2O2 + O2</text>
        <dbReference type="Rhea" id="RHEA:20696"/>
        <dbReference type="ChEBI" id="CHEBI:15378"/>
        <dbReference type="ChEBI" id="CHEBI:15379"/>
        <dbReference type="ChEBI" id="CHEBI:16240"/>
        <dbReference type="ChEBI" id="CHEBI:18421"/>
        <dbReference type="EC" id="1.15.1.1"/>
    </reaction>
</comment>
<dbReference type="EMBL" id="AP008231">
    <property type="protein sequence ID" value="BAD78927.1"/>
    <property type="molecule type" value="Genomic_DNA"/>
</dbReference>
<evidence type="ECO:0000313" key="12">
    <source>
        <dbReference type="Proteomes" id="UP000001175"/>
    </source>
</evidence>
<dbReference type="GO" id="GO:0046872">
    <property type="term" value="F:metal ion binding"/>
    <property type="evidence" value="ECO:0007669"/>
    <property type="project" value="UniProtKB-KW"/>
</dbReference>
<evidence type="ECO:0000256" key="2">
    <source>
        <dbReference type="ARBA" id="ARBA00011738"/>
    </source>
</evidence>
<evidence type="ECO:0000313" key="11">
    <source>
        <dbReference type="EMBL" id="BAD78927.1"/>
    </source>
</evidence>
<accession>A0A0H3K1N4</accession>
<dbReference type="FunFam" id="3.55.40.20:FF:000001">
    <property type="entry name" value="Superoxide dismutase"/>
    <property type="match status" value="1"/>
</dbReference>
<feature type="binding site" evidence="7">
    <location>
        <position position="107"/>
    </location>
    <ligand>
        <name>Mn(2+)</name>
        <dbReference type="ChEBI" id="CHEBI:29035"/>
    </ligand>
</feature>
<keyword evidence="5" id="KW-0408">Iron</keyword>
<dbReference type="InterPro" id="IPR036314">
    <property type="entry name" value="SOD_C_sf"/>
</dbReference>
<dbReference type="AlphaFoldDB" id="A0A0H3K1N4"/>
<evidence type="ECO:0000259" key="9">
    <source>
        <dbReference type="Pfam" id="PF00081"/>
    </source>
</evidence>
<dbReference type="GO" id="GO:0005737">
    <property type="term" value="C:cytoplasm"/>
    <property type="evidence" value="ECO:0007669"/>
    <property type="project" value="UniProtKB-ARBA"/>
</dbReference>
<evidence type="ECO:0000256" key="7">
    <source>
        <dbReference type="PIRSR" id="PIRSR000349-1"/>
    </source>
</evidence>
<dbReference type="FunFam" id="1.10.287.990:FF:000002">
    <property type="entry name" value="Superoxide dismutase"/>
    <property type="match status" value="1"/>
</dbReference>
<dbReference type="EC" id="1.15.1.1" evidence="8"/>
<feature type="binding site" evidence="7">
    <location>
        <position position="193"/>
    </location>
    <ligand>
        <name>Mn(2+)</name>
        <dbReference type="ChEBI" id="CHEBI:29035"/>
    </ligand>
</feature>
<feature type="domain" description="Manganese/iron superoxide dismutase C-terminal" evidence="10">
    <location>
        <begin position="122"/>
        <end position="222"/>
    </location>
</feature>
<evidence type="ECO:0000259" key="10">
    <source>
        <dbReference type="Pfam" id="PF02777"/>
    </source>
</evidence>
<dbReference type="eggNOG" id="COG0605">
    <property type="taxonomic scope" value="Bacteria"/>
</dbReference>
<evidence type="ECO:0000256" key="4">
    <source>
        <dbReference type="ARBA" id="ARBA00023002"/>
    </source>
</evidence>
<comment type="subunit">
    <text evidence="2">Homodimer.</text>
</comment>
<dbReference type="InterPro" id="IPR036324">
    <property type="entry name" value="Mn/Fe_SOD_N_sf"/>
</dbReference>
<dbReference type="Proteomes" id="UP000001175">
    <property type="component" value="Chromosome"/>
</dbReference>
<keyword evidence="3 7" id="KW-0479">Metal-binding</keyword>
<comment type="function">
    <text evidence="8">Destroys radicals which are normally produced within the cells and which are toxic to biological systems.</text>
</comment>
<dbReference type="Pfam" id="PF00081">
    <property type="entry name" value="Sod_Fe_N"/>
    <property type="match status" value="1"/>
</dbReference>
<sequence length="229" mass="25287">MLQETLRRGKRPVFINLGKDNLLKGTHCVSYELPALPFDYTALAPYITKETLEFHHDKHHAAYINNYNNAVEDTDLDGQPIEAVIKAIAGDASKAGLFNNAAQAWNHSFYWNSIKPNGGGAPTGALADKIAADFGSFENFVTEFKQAAATQFGSGWAWLVLDNGTLKITKTGNADTPIAHGQTPLLTIDVWEHAYYLDYQNRRPDYISTFVEKLANWDFASANYAAAIA</sequence>
<dbReference type="PANTHER" id="PTHR42769">
    <property type="entry name" value="SUPEROXIDE DISMUTASE"/>
    <property type="match status" value="1"/>
</dbReference>
<keyword evidence="4 8" id="KW-0560">Oxidoreductase</keyword>
<dbReference type="InterPro" id="IPR019833">
    <property type="entry name" value="Mn/Fe_SOD_BS"/>
</dbReference>
<evidence type="ECO:0000256" key="1">
    <source>
        <dbReference type="ARBA" id="ARBA00008714"/>
    </source>
</evidence>